<reference evidence="3" key="1">
    <citation type="submission" date="2021-01" db="EMBL/GenBank/DDBJ databases">
        <title>Whole genome shotgun sequence of Actinoplanes cyaneus NBRC 14990.</title>
        <authorList>
            <person name="Komaki H."/>
            <person name="Tamura T."/>
        </authorList>
    </citation>
    <scope>NUCLEOTIDE SEQUENCE</scope>
    <source>
        <strain evidence="3">NBRC 14990</strain>
    </source>
</reference>
<proteinExistence type="predicted"/>
<feature type="region of interest" description="Disordered" evidence="1">
    <location>
        <begin position="123"/>
        <end position="158"/>
    </location>
</feature>
<sequence length="229" mass="24183">MLEGRSAWHMTGALVGDVLRGVYIGGMVAAVPFVATMLLVQLAGVTPLAFAVPILITVLVAVSVTRSQLPGRDALLRVDVDRSPEPTRIGLVRPFRRSWSPIGEVRAVTIVERRIRPVGTHLAEAAPPADGEEPAEEGLPHSVEVTLTGPGGRTWTTSSVHSDLRVGLLDTVAGRAPTVVAEHLTAQFSTMLAGTPAVVRHERRWVELGELRTPAWFSGGSASANASGG</sequence>
<keyword evidence="2" id="KW-0472">Membrane</keyword>
<protein>
    <submittedName>
        <fullName evidence="3">Uncharacterized protein</fullName>
    </submittedName>
</protein>
<organism evidence="3 4">
    <name type="scientific">Actinoplanes cyaneus</name>
    <dbReference type="NCBI Taxonomy" id="52696"/>
    <lineage>
        <taxon>Bacteria</taxon>
        <taxon>Bacillati</taxon>
        <taxon>Actinomycetota</taxon>
        <taxon>Actinomycetes</taxon>
        <taxon>Micromonosporales</taxon>
        <taxon>Micromonosporaceae</taxon>
        <taxon>Actinoplanes</taxon>
    </lineage>
</organism>
<name>A0A919MGK6_9ACTN</name>
<feature type="transmembrane region" description="Helical" evidence="2">
    <location>
        <begin position="21"/>
        <end position="42"/>
    </location>
</feature>
<accession>A0A919MGK6</accession>
<evidence type="ECO:0000313" key="3">
    <source>
        <dbReference type="EMBL" id="GID70341.1"/>
    </source>
</evidence>
<evidence type="ECO:0000256" key="2">
    <source>
        <dbReference type="SAM" id="Phobius"/>
    </source>
</evidence>
<dbReference type="AlphaFoldDB" id="A0A919MGK6"/>
<keyword evidence="2" id="KW-1133">Transmembrane helix</keyword>
<dbReference type="EMBL" id="BOMH01000073">
    <property type="protein sequence ID" value="GID70341.1"/>
    <property type="molecule type" value="Genomic_DNA"/>
</dbReference>
<keyword evidence="2" id="KW-0812">Transmembrane</keyword>
<comment type="caution">
    <text evidence="3">The sequence shown here is derived from an EMBL/GenBank/DDBJ whole genome shotgun (WGS) entry which is preliminary data.</text>
</comment>
<evidence type="ECO:0000313" key="4">
    <source>
        <dbReference type="Proteomes" id="UP000619479"/>
    </source>
</evidence>
<evidence type="ECO:0000256" key="1">
    <source>
        <dbReference type="SAM" id="MobiDB-lite"/>
    </source>
</evidence>
<keyword evidence="4" id="KW-1185">Reference proteome</keyword>
<gene>
    <name evidence="3" type="ORF">Acy02nite_82220</name>
</gene>
<feature type="transmembrane region" description="Helical" evidence="2">
    <location>
        <begin position="48"/>
        <end position="65"/>
    </location>
</feature>
<dbReference type="RefSeq" id="WP_203753998.1">
    <property type="nucleotide sequence ID" value="NZ_BAAAUC010000035.1"/>
</dbReference>
<dbReference type="Proteomes" id="UP000619479">
    <property type="component" value="Unassembled WGS sequence"/>
</dbReference>